<comment type="caution">
    <text evidence="2">The sequence shown here is derived from an EMBL/GenBank/DDBJ whole genome shotgun (WGS) entry which is preliminary data.</text>
</comment>
<dbReference type="AlphaFoldDB" id="A0A8K0TKE4"/>
<dbReference type="EMBL" id="JAGPXD010000002">
    <property type="protein sequence ID" value="KAH7367196.1"/>
    <property type="molecule type" value="Genomic_DNA"/>
</dbReference>
<evidence type="ECO:0000259" key="1">
    <source>
        <dbReference type="Pfam" id="PF10469"/>
    </source>
</evidence>
<gene>
    <name evidence="2" type="ORF">B0T11DRAFT_274844</name>
</gene>
<dbReference type="PANTHER" id="PTHR13360:SF1">
    <property type="entry name" value="ACTIVATING SIGNAL COINTEGRATOR 1 COMPLEX SUBUNIT 1"/>
    <property type="match status" value="1"/>
</dbReference>
<organism evidence="2 3">
    <name type="scientific">Plectosphaerella cucumerina</name>
    <dbReference type="NCBI Taxonomy" id="40658"/>
    <lineage>
        <taxon>Eukaryota</taxon>
        <taxon>Fungi</taxon>
        <taxon>Dikarya</taxon>
        <taxon>Ascomycota</taxon>
        <taxon>Pezizomycotina</taxon>
        <taxon>Sordariomycetes</taxon>
        <taxon>Hypocreomycetidae</taxon>
        <taxon>Glomerellales</taxon>
        <taxon>Plectosphaerellaceae</taxon>
        <taxon>Plectosphaerella</taxon>
    </lineage>
</organism>
<dbReference type="GO" id="GO:0006355">
    <property type="term" value="P:regulation of DNA-templated transcription"/>
    <property type="evidence" value="ECO:0007669"/>
    <property type="project" value="TreeGrafter"/>
</dbReference>
<feature type="domain" description="A-kinase anchor protein 7-like phosphoesterase" evidence="1">
    <location>
        <begin position="8"/>
        <end position="226"/>
    </location>
</feature>
<proteinExistence type="predicted"/>
<evidence type="ECO:0000313" key="3">
    <source>
        <dbReference type="Proteomes" id="UP000813385"/>
    </source>
</evidence>
<dbReference type="OrthoDB" id="277832at2759"/>
<keyword evidence="2" id="KW-0808">Transferase</keyword>
<dbReference type="Proteomes" id="UP000813385">
    <property type="component" value="Unassembled WGS sequence"/>
</dbReference>
<dbReference type="InterPro" id="IPR009210">
    <property type="entry name" value="ASCC1"/>
</dbReference>
<dbReference type="Pfam" id="PF10469">
    <property type="entry name" value="AKAP7_NLS"/>
    <property type="match status" value="1"/>
</dbReference>
<keyword evidence="2" id="KW-0418">Kinase</keyword>
<dbReference type="PANTHER" id="PTHR13360">
    <property type="entry name" value="ACTIVATING SIGNAL COINTEGRATOR 1 COMPLEX SUBUNIT 1"/>
    <property type="match status" value="1"/>
</dbReference>
<dbReference type="GO" id="GO:0006307">
    <property type="term" value="P:DNA alkylation repair"/>
    <property type="evidence" value="ECO:0007669"/>
    <property type="project" value="InterPro"/>
</dbReference>
<keyword evidence="3" id="KW-1185">Reference proteome</keyword>
<dbReference type="GO" id="GO:0005634">
    <property type="term" value="C:nucleus"/>
    <property type="evidence" value="ECO:0007669"/>
    <property type="project" value="TreeGrafter"/>
</dbReference>
<evidence type="ECO:0000313" key="2">
    <source>
        <dbReference type="EMBL" id="KAH7367196.1"/>
    </source>
</evidence>
<sequence length="242" mass="25906">MAPRPPAFTHFLCLKLVTPTSRPQLASSLGAFKADVTSPTSFGIPPDAIRPLGTLHLTLGMMSLAPDEALDRAGALLRGLKPRKVLARAAPKAKTAPTSLELTLRGLHSMQPNAEKATVLYAPPDDPEGVLRTFCEGIRGEFLEAGLMVQDERPLLLHATIVNTIYVKTGAPRGGGSRGRGRGGHRGGGRLTIDARDVLGRYEDYVWMEGVPLEKIAICRMGAKAVDGEDEAAYVVEAEVDF</sequence>
<name>A0A8K0TKE4_9PEZI</name>
<accession>A0A8K0TKE4</accession>
<dbReference type="InterPro" id="IPR019510">
    <property type="entry name" value="AKAP7-like_phosphoesterase"/>
</dbReference>
<dbReference type="GO" id="GO:0016301">
    <property type="term" value="F:kinase activity"/>
    <property type="evidence" value="ECO:0007669"/>
    <property type="project" value="UniProtKB-KW"/>
</dbReference>
<reference evidence="2" key="1">
    <citation type="journal article" date="2021" name="Nat. Commun.">
        <title>Genetic determinants of endophytism in the Arabidopsis root mycobiome.</title>
        <authorList>
            <person name="Mesny F."/>
            <person name="Miyauchi S."/>
            <person name="Thiergart T."/>
            <person name="Pickel B."/>
            <person name="Atanasova L."/>
            <person name="Karlsson M."/>
            <person name="Huettel B."/>
            <person name="Barry K.W."/>
            <person name="Haridas S."/>
            <person name="Chen C."/>
            <person name="Bauer D."/>
            <person name="Andreopoulos W."/>
            <person name="Pangilinan J."/>
            <person name="LaButti K."/>
            <person name="Riley R."/>
            <person name="Lipzen A."/>
            <person name="Clum A."/>
            <person name="Drula E."/>
            <person name="Henrissat B."/>
            <person name="Kohler A."/>
            <person name="Grigoriev I.V."/>
            <person name="Martin F.M."/>
            <person name="Hacquard S."/>
        </authorList>
    </citation>
    <scope>NUCLEOTIDE SEQUENCE</scope>
    <source>
        <strain evidence="2">MPI-CAGE-AT-0016</strain>
    </source>
</reference>
<protein>
    <submittedName>
        <fullName evidence="2">Kinase A anchor protein</fullName>
    </submittedName>
</protein>
<dbReference type="Gene3D" id="3.90.1140.10">
    <property type="entry name" value="Cyclic phosphodiesterase"/>
    <property type="match status" value="1"/>
</dbReference>